<dbReference type="EC" id="2.4.1.1" evidence="10"/>
<keyword evidence="8 10" id="KW-0119">Carbohydrate metabolism</keyword>
<dbReference type="CDD" id="cd04300">
    <property type="entry name" value="GT35_Glycogen_Phosphorylase"/>
    <property type="match status" value="1"/>
</dbReference>
<dbReference type="PANTHER" id="PTHR11468:SF13">
    <property type="entry name" value="GLYCOGEN PHOSPHORYLASE"/>
    <property type="match status" value="1"/>
</dbReference>
<keyword evidence="7 9" id="KW-0663">Pyridoxal phosphate</keyword>
<dbReference type="PANTHER" id="PTHR11468">
    <property type="entry name" value="GLYCOGEN PHOSPHORYLASE"/>
    <property type="match status" value="1"/>
</dbReference>
<dbReference type="Gene3D" id="3.40.50.2000">
    <property type="entry name" value="Glycogen Phosphorylase B"/>
    <property type="match status" value="2"/>
</dbReference>
<sequence>MSSEKKPTAACGDMEVSESVANLKQAFNRHLHFDVVKDRNVATMRDFYMAFAHVVWDQICSRWIHTKQFCRSNDPKRIYYLSMEFCMGRTLTNTMLNINISEALDEAMYQLGLDIEDLEEIESDAGLGNGGLGRLAACFLDSMATLGLAGHGYGLRYEHGNFHQTIQNGYQVEEPDEWLRFGNPWEKERPEQVQHVCFGGQVLHDGKGNIEWVDTERVIAVPFDTPIPGFRNNVCNTLRLWAAKAGKTLDLKTYFEGDYITAILDRNQAENITRVLYPIDHIFEGKQLRLRQEYFLVSASLRDILRRFRGKNLKRDLFELPYKVAVHLNDTHPSLAIPELMRILIDEEKLLWRDAWDICYQTFTHTNHVARTEALKQWSVDMLQLLLPRHMEIIEKINRDFAQLVSRRWPNDPSRFQRMSIIRGNPEHPVVSMDHLCIVGSHRVNGVSAVQTNHLKTVLFRDFVELWPQKFINITNGITPRRWLLLCNPGLADVIMDAMQGDDAWITNLSMISYIRLNEDDPALRLAIMRVKLDNKNRLAEYLKENRNILIDPSSLFDVQVKRVDEYKRHLLMCLHIMTLYNRLKADPNINVCPRTILMGGKAPPGHHMAKLIIKLINSLARTINYDPIASGRLKVVFLNNYCVSTAERVIPAADLSEQIPCVGTEASGTGNMKFMINGALTIGTMDGANVEIFHEVGMENAFVFGRSLEEVKALRTKGYDPRKFVTANPELYHCLEQLRSGYYNSAEPDLFVEIYRMLMDEDKFLVCADYEDYIRAQEMVDITYRNEEKWSRMVLRNIAAAGKFSSDRTVREYASEMWNVEPSENDFPVPAEPAQPKYPKFYIGI</sequence>
<dbReference type="FunFam" id="3.40.50.2000:FF:000005">
    <property type="entry name" value="Alpha-1,4 glucan phosphorylase"/>
    <property type="match status" value="1"/>
</dbReference>
<comment type="cofactor">
    <cofactor evidence="2 10">
        <name>pyridoxal 5'-phosphate</name>
        <dbReference type="ChEBI" id="CHEBI:597326"/>
    </cofactor>
</comment>
<evidence type="ECO:0000256" key="1">
    <source>
        <dbReference type="ARBA" id="ARBA00001275"/>
    </source>
</evidence>
<evidence type="ECO:0000313" key="12">
    <source>
        <dbReference type="Proteomes" id="UP001497525"/>
    </source>
</evidence>
<keyword evidence="5 10" id="KW-0328">Glycosyltransferase</keyword>
<evidence type="ECO:0000256" key="5">
    <source>
        <dbReference type="ARBA" id="ARBA00022676"/>
    </source>
</evidence>
<comment type="similarity">
    <text evidence="3 10">Belongs to the glycogen phosphorylase family.</text>
</comment>
<dbReference type="AlphaFoldDB" id="A0AAV2T9L8"/>
<feature type="modified residue" description="N6-(pyridoxal phosphate)lysine" evidence="9">
    <location>
        <position position="674"/>
    </location>
</feature>
<comment type="catalytic activity">
    <reaction evidence="1 10">
        <text>[(1-&gt;4)-alpha-D-glucosyl](n) + phosphate = [(1-&gt;4)-alpha-D-glucosyl](n-1) + alpha-D-glucose 1-phosphate</text>
        <dbReference type="Rhea" id="RHEA:41732"/>
        <dbReference type="Rhea" id="RHEA-COMP:9584"/>
        <dbReference type="Rhea" id="RHEA-COMP:9586"/>
        <dbReference type="ChEBI" id="CHEBI:15444"/>
        <dbReference type="ChEBI" id="CHEBI:43474"/>
        <dbReference type="ChEBI" id="CHEBI:58601"/>
        <dbReference type="EC" id="2.4.1.1"/>
    </reaction>
</comment>
<evidence type="ECO:0000256" key="10">
    <source>
        <dbReference type="RuleBase" id="RU000587"/>
    </source>
</evidence>
<evidence type="ECO:0000256" key="2">
    <source>
        <dbReference type="ARBA" id="ARBA00001933"/>
    </source>
</evidence>
<keyword evidence="6 10" id="KW-0808">Transferase</keyword>
<dbReference type="GO" id="GO:0008184">
    <property type="term" value="F:glycogen phosphorylase activity"/>
    <property type="evidence" value="ECO:0007669"/>
    <property type="project" value="InterPro"/>
</dbReference>
<dbReference type="Proteomes" id="UP001497525">
    <property type="component" value="Unassembled WGS sequence"/>
</dbReference>
<reference evidence="11" key="1">
    <citation type="submission" date="2024-06" db="EMBL/GenBank/DDBJ databases">
        <authorList>
            <person name="Liu X."/>
            <person name="Lenzi L."/>
            <person name="Haldenby T S."/>
            <person name="Uol C."/>
        </authorList>
    </citation>
    <scope>NUCLEOTIDE SEQUENCE</scope>
</reference>
<name>A0AAV2T9L8_CALDB</name>
<dbReference type="GO" id="GO:0005980">
    <property type="term" value="P:glycogen catabolic process"/>
    <property type="evidence" value="ECO:0007669"/>
    <property type="project" value="TreeGrafter"/>
</dbReference>
<dbReference type="NCBIfam" id="TIGR02093">
    <property type="entry name" value="P_ylase"/>
    <property type="match status" value="1"/>
</dbReference>
<organism evidence="11 12">
    <name type="scientific">Calicophoron daubneyi</name>
    <name type="common">Rumen fluke</name>
    <name type="synonym">Paramphistomum daubneyi</name>
    <dbReference type="NCBI Taxonomy" id="300641"/>
    <lineage>
        <taxon>Eukaryota</taxon>
        <taxon>Metazoa</taxon>
        <taxon>Spiralia</taxon>
        <taxon>Lophotrochozoa</taxon>
        <taxon>Platyhelminthes</taxon>
        <taxon>Trematoda</taxon>
        <taxon>Digenea</taxon>
        <taxon>Plagiorchiida</taxon>
        <taxon>Pronocephalata</taxon>
        <taxon>Paramphistomoidea</taxon>
        <taxon>Paramphistomidae</taxon>
        <taxon>Calicophoron</taxon>
    </lineage>
</organism>
<evidence type="ECO:0000256" key="3">
    <source>
        <dbReference type="ARBA" id="ARBA00006047"/>
    </source>
</evidence>
<dbReference type="EMBL" id="CAXLJL010000136">
    <property type="protein sequence ID" value="CAL5132791.1"/>
    <property type="molecule type" value="Genomic_DNA"/>
</dbReference>
<dbReference type="InterPro" id="IPR000811">
    <property type="entry name" value="Glyco_trans_35"/>
</dbReference>
<dbReference type="PIRSF" id="PIRSF000460">
    <property type="entry name" value="Pprylas_GlgP"/>
    <property type="match status" value="1"/>
</dbReference>
<dbReference type="SUPFAM" id="SSF53756">
    <property type="entry name" value="UDP-Glycosyltransferase/glycogen phosphorylase"/>
    <property type="match status" value="1"/>
</dbReference>
<proteinExistence type="inferred from homology"/>
<evidence type="ECO:0000256" key="6">
    <source>
        <dbReference type="ARBA" id="ARBA00022679"/>
    </source>
</evidence>
<comment type="function">
    <text evidence="10">Allosteric enzyme that catalyzes the rate-limiting step in glycogen catabolism, the phosphorolytic cleavage of glycogen to produce glucose-1-phosphate, and plays a central role in maintaining cellular and organismal glucose homeostasis.</text>
</comment>
<dbReference type="InterPro" id="IPR011833">
    <property type="entry name" value="Glycg_phsphrylas"/>
</dbReference>
<gene>
    <name evidence="11" type="ORF">CDAUBV1_LOCUS5628</name>
</gene>
<dbReference type="FunFam" id="3.40.50.2000:FF:000002">
    <property type="entry name" value="Alpha-1,4 glucan phosphorylase"/>
    <property type="match status" value="1"/>
</dbReference>
<accession>A0AAV2T9L8</accession>
<evidence type="ECO:0000256" key="9">
    <source>
        <dbReference type="PIRSR" id="PIRSR000460-1"/>
    </source>
</evidence>
<dbReference type="GO" id="GO:0005737">
    <property type="term" value="C:cytoplasm"/>
    <property type="evidence" value="ECO:0007669"/>
    <property type="project" value="TreeGrafter"/>
</dbReference>
<dbReference type="Pfam" id="PF00343">
    <property type="entry name" value="Phosphorylase"/>
    <property type="match status" value="1"/>
</dbReference>
<protein>
    <recommendedName>
        <fullName evidence="10">Alpha-1,4 glucan phosphorylase</fullName>
        <ecNumber evidence="10">2.4.1.1</ecNumber>
    </recommendedName>
</protein>
<comment type="caution">
    <text evidence="11">The sequence shown here is derived from an EMBL/GenBank/DDBJ whole genome shotgun (WGS) entry which is preliminary data.</text>
</comment>
<evidence type="ECO:0000313" key="11">
    <source>
        <dbReference type="EMBL" id="CAL5132791.1"/>
    </source>
</evidence>
<evidence type="ECO:0000256" key="7">
    <source>
        <dbReference type="ARBA" id="ARBA00022898"/>
    </source>
</evidence>
<keyword evidence="4" id="KW-0321">Glycogen metabolism</keyword>
<dbReference type="GO" id="GO:0030170">
    <property type="term" value="F:pyridoxal phosphate binding"/>
    <property type="evidence" value="ECO:0007669"/>
    <property type="project" value="InterPro"/>
</dbReference>
<evidence type="ECO:0000256" key="8">
    <source>
        <dbReference type="ARBA" id="ARBA00023277"/>
    </source>
</evidence>
<evidence type="ECO:0000256" key="4">
    <source>
        <dbReference type="ARBA" id="ARBA00022600"/>
    </source>
</evidence>